<evidence type="ECO:0008006" key="4">
    <source>
        <dbReference type="Google" id="ProtNLM"/>
    </source>
</evidence>
<organism evidence="2 3">
    <name type="scientific">Gaetbulibacter aestuarii</name>
    <dbReference type="NCBI Taxonomy" id="1502358"/>
    <lineage>
        <taxon>Bacteria</taxon>
        <taxon>Pseudomonadati</taxon>
        <taxon>Bacteroidota</taxon>
        <taxon>Flavobacteriia</taxon>
        <taxon>Flavobacteriales</taxon>
        <taxon>Flavobacteriaceae</taxon>
        <taxon>Gaetbulibacter</taxon>
    </lineage>
</organism>
<reference evidence="2 3" key="1">
    <citation type="submission" date="2024-02" db="EMBL/GenBank/DDBJ databases">
        <title>A Gaetbulibacter species isolated from tidal flats and genomic insights of their niches.</title>
        <authorList>
            <person name="Ye Y."/>
        </authorList>
    </citation>
    <scope>NUCLEOTIDE SEQUENCE [LARGE SCALE GENOMIC DNA]</scope>
    <source>
        <strain evidence="2 3">KYW382</strain>
    </source>
</reference>
<accession>A0ABW7MZX3</accession>
<proteinExistence type="predicted"/>
<feature type="signal peptide" evidence="1">
    <location>
        <begin position="1"/>
        <end position="23"/>
    </location>
</feature>
<keyword evidence="3" id="KW-1185">Reference proteome</keyword>
<sequence>MKYTHFLFVFISLLLLTSCSSKNDIQGGNQPIFKARLLKQVTNSDGFWQKFFYNDKKQIELLTQTSNQIDLDSTYFFYNGDMLTRTLQRTYVPNTGVINTDINYDNFSDTQATGSYKIYKDDGTVFQNQTFEYTFLNNLIKSIIFYNLDGTKSSEKIYNHDVTGNLTKWTEIWYGSNNAISSSREHTFSKWDDSGLKTQSLLYWNYRIYNIPNMFISNSNLIDRTENGQTYNYTFEYDPYGNVIKYTSVDEQKYITLEYYQ</sequence>
<comment type="caution">
    <text evidence="2">The sequence shown here is derived from an EMBL/GenBank/DDBJ whole genome shotgun (WGS) entry which is preliminary data.</text>
</comment>
<name>A0ABW7MZX3_9FLAO</name>
<keyword evidence="1" id="KW-0732">Signal</keyword>
<dbReference type="RefSeq" id="WP_344739263.1">
    <property type="nucleotide sequence ID" value="NZ_BAABAY010000001.1"/>
</dbReference>
<dbReference type="Proteomes" id="UP001610100">
    <property type="component" value="Unassembled WGS sequence"/>
</dbReference>
<feature type="chain" id="PRO_5045223381" description="YD repeat-containing protein" evidence="1">
    <location>
        <begin position="24"/>
        <end position="261"/>
    </location>
</feature>
<evidence type="ECO:0000256" key="1">
    <source>
        <dbReference type="SAM" id="SignalP"/>
    </source>
</evidence>
<dbReference type="EMBL" id="JBAWKB010000001">
    <property type="protein sequence ID" value="MFH6770757.1"/>
    <property type="molecule type" value="Genomic_DNA"/>
</dbReference>
<gene>
    <name evidence="2" type="ORF">V8G58_02335</name>
</gene>
<evidence type="ECO:0000313" key="2">
    <source>
        <dbReference type="EMBL" id="MFH6770757.1"/>
    </source>
</evidence>
<dbReference type="PROSITE" id="PS51257">
    <property type="entry name" value="PROKAR_LIPOPROTEIN"/>
    <property type="match status" value="1"/>
</dbReference>
<protein>
    <recommendedName>
        <fullName evidence="4">YD repeat-containing protein</fullName>
    </recommendedName>
</protein>
<evidence type="ECO:0000313" key="3">
    <source>
        <dbReference type="Proteomes" id="UP001610100"/>
    </source>
</evidence>